<dbReference type="PANTHER" id="PTHR43791:SF78">
    <property type="entry name" value="TRANSPORTER, PUTATIVE (AFU_ORTHOLOGUE AFUA_3G01370)-RELATED"/>
    <property type="match status" value="1"/>
</dbReference>
<protein>
    <recommendedName>
        <fullName evidence="8">Major facilitator superfamily (MFS) profile domain-containing protein</fullName>
    </recommendedName>
</protein>
<name>A0A1V6U043_9EURO</name>
<comment type="similarity">
    <text evidence="2">Belongs to the major facilitator superfamily.</text>
</comment>
<feature type="transmembrane region" description="Helical" evidence="7">
    <location>
        <begin position="320"/>
        <end position="339"/>
    </location>
</feature>
<evidence type="ECO:0000256" key="2">
    <source>
        <dbReference type="ARBA" id="ARBA00008335"/>
    </source>
</evidence>
<feature type="transmembrane region" description="Helical" evidence="7">
    <location>
        <begin position="151"/>
        <end position="170"/>
    </location>
</feature>
<feature type="transmembrane region" description="Helical" evidence="7">
    <location>
        <begin position="120"/>
        <end position="139"/>
    </location>
</feature>
<dbReference type="FunFam" id="1.20.1250.20:FF:000013">
    <property type="entry name" value="MFS general substrate transporter"/>
    <property type="match status" value="1"/>
</dbReference>
<proteinExistence type="inferred from homology"/>
<dbReference type="AlphaFoldDB" id="A0A1V6U043"/>
<keyword evidence="10" id="KW-1185">Reference proteome</keyword>
<feature type="transmembrane region" description="Helical" evidence="7">
    <location>
        <begin position="288"/>
        <end position="308"/>
    </location>
</feature>
<dbReference type="SUPFAM" id="SSF103473">
    <property type="entry name" value="MFS general substrate transporter"/>
    <property type="match status" value="1"/>
</dbReference>
<evidence type="ECO:0000313" key="9">
    <source>
        <dbReference type="EMBL" id="OQE31891.1"/>
    </source>
</evidence>
<feature type="transmembrane region" description="Helical" evidence="7">
    <location>
        <begin position="380"/>
        <end position="400"/>
    </location>
</feature>
<evidence type="ECO:0000256" key="4">
    <source>
        <dbReference type="ARBA" id="ARBA00022692"/>
    </source>
</evidence>
<organism evidence="9 10">
    <name type="scientific">Penicillium steckii</name>
    <dbReference type="NCBI Taxonomy" id="303698"/>
    <lineage>
        <taxon>Eukaryota</taxon>
        <taxon>Fungi</taxon>
        <taxon>Dikarya</taxon>
        <taxon>Ascomycota</taxon>
        <taxon>Pezizomycotina</taxon>
        <taxon>Eurotiomycetes</taxon>
        <taxon>Eurotiomycetidae</taxon>
        <taxon>Eurotiales</taxon>
        <taxon>Aspergillaceae</taxon>
        <taxon>Penicillium</taxon>
    </lineage>
</organism>
<dbReference type="InterPro" id="IPR036259">
    <property type="entry name" value="MFS_trans_sf"/>
</dbReference>
<gene>
    <name evidence="9" type="ORF">PENSTE_c001G09922</name>
</gene>
<evidence type="ECO:0000256" key="7">
    <source>
        <dbReference type="SAM" id="Phobius"/>
    </source>
</evidence>
<dbReference type="InterPro" id="IPR020846">
    <property type="entry name" value="MFS_dom"/>
</dbReference>
<feature type="transmembrane region" description="Helical" evidence="7">
    <location>
        <begin position="351"/>
        <end position="368"/>
    </location>
</feature>
<feature type="domain" description="Major facilitator superfamily (MFS) profile" evidence="8">
    <location>
        <begin position="53"/>
        <end position="471"/>
    </location>
</feature>
<dbReference type="Pfam" id="PF07690">
    <property type="entry name" value="MFS_1"/>
    <property type="match status" value="1"/>
</dbReference>
<sequence>MGEQKHADQVVSNQEILAGKDDAGLGITGDIQNIPEDEKILEKQLLRKIDLLIMPLIVVIYLMNFIDRNNYAAARLQGLQDDLNLTSERYQAGLGIFFVGYILGSVPSNQILNYTGRPSLYLGLTTCAWGLVSALTALVQSYGGILGCRLALGFVEAPFFPGVLFYLSKWYTKTELSMRMSIFYIGSLIAGALGSLIAAGILHGLAGKNGMPGWRWLYIIEGVITIFLGLVVIVMLPEFPHTWKRLPPELRRVANRRMAIEAAEADVDEGEGMSQVKGFVLAMKDIRVHVLAFAFMCKSAAGGFSFFFPTLTKTLGYSNTVSLLLCAPPYAFVALWSIAHSWASDRLRKRFWFLIYPMPVVIIGWIIFMTTDSFGPRYLSLFLMLMIFSINGTFFAWIATSIPRPPAKRAAAYAYINAVGGSASIWTPFTYRDEDKPHYRPALGLNIALWVVTAACFVFMYFSLTRENKRLDRLEDEDVSLSHADFERLKKTAEMEGVDIATARKLQKNHRFVI</sequence>
<feature type="transmembrane region" description="Helical" evidence="7">
    <location>
        <begin position="90"/>
        <end position="108"/>
    </location>
</feature>
<evidence type="ECO:0000256" key="6">
    <source>
        <dbReference type="ARBA" id="ARBA00023136"/>
    </source>
</evidence>
<dbReference type="Gene3D" id="1.20.1250.20">
    <property type="entry name" value="MFS general substrate transporter like domains"/>
    <property type="match status" value="2"/>
</dbReference>
<feature type="transmembrane region" description="Helical" evidence="7">
    <location>
        <begin position="412"/>
        <end position="431"/>
    </location>
</feature>
<evidence type="ECO:0000256" key="3">
    <source>
        <dbReference type="ARBA" id="ARBA00022448"/>
    </source>
</evidence>
<dbReference type="PANTHER" id="PTHR43791">
    <property type="entry name" value="PERMEASE-RELATED"/>
    <property type="match status" value="1"/>
</dbReference>
<dbReference type="Proteomes" id="UP000191285">
    <property type="component" value="Unassembled WGS sequence"/>
</dbReference>
<dbReference type="PROSITE" id="PS50850">
    <property type="entry name" value="MFS"/>
    <property type="match status" value="1"/>
</dbReference>
<feature type="transmembrane region" description="Helical" evidence="7">
    <location>
        <begin position="49"/>
        <end position="66"/>
    </location>
</feature>
<keyword evidence="6 7" id="KW-0472">Membrane</keyword>
<dbReference type="FunFam" id="1.20.1250.20:FF:000057">
    <property type="entry name" value="MFS general substrate transporter"/>
    <property type="match status" value="1"/>
</dbReference>
<feature type="transmembrane region" description="Helical" evidence="7">
    <location>
        <begin position="443"/>
        <end position="464"/>
    </location>
</feature>
<dbReference type="OrthoDB" id="2250022at2759"/>
<dbReference type="GO" id="GO:0022857">
    <property type="term" value="F:transmembrane transporter activity"/>
    <property type="evidence" value="ECO:0007669"/>
    <property type="project" value="InterPro"/>
</dbReference>
<evidence type="ECO:0000256" key="5">
    <source>
        <dbReference type="ARBA" id="ARBA00022989"/>
    </source>
</evidence>
<feature type="transmembrane region" description="Helical" evidence="7">
    <location>
        <begin position="216"/>
        <end position="236"/>
    </location>
</feature>
<evidence type="ECO:0000256" key="1">
    <source>
        <dbReference type="ARBA" id="ARBA00004141"/>
    </source>
</evidence>
<evidence type="ECO:0000259" key="8">
    <source>
        <dbReference type="PROSITE" id="PS50850"/>
    </source>
</evidence>
<reference evidence="10" key="1">
    <citation type="journal article" date="2017" name="Nat. Microbiol.">
        <title>Global analysis of biosynthetic gene clusters reveals vast potential of secondary metabolite production in Penicillium species.</title>
        <authorList>
            <person name="Nielsen J.C."/>
            <person name="Grijseels S."/>
            <person name="Prigent S."/>
            <person name="Ji B."/>
            <person name="Dainat J."/>
            <person name="Nielsen K.F."/>
            <person name="Frisvad J.C."/>
            <person name="Workman M."/>
            <person name="Nielsen J."/>
        </authorList>
    </citation>
    <scope>NUCLEOTIDE SEQUENCE [LARGE SCALE GENOMIC DNA]</scope>
    <source>
        <strain evidence="10">IBT 24891</strain>
    </source>
</reference>
<keyword evidence="3" id="KW-0813">Transport</keyword>
<dbReference type="STRING" id="303698.A0A1V6U043"/>
<evidence type="ECO:0000313" key="10">
    <source>
        <dbReference type="Proteomes" id="UP000191285"/>
    </source>
</evidence>
<dbReference type="InterPro" id="IPR011701">
    <property type="entry name" value="MFS"/>
</dbReference>
<comment type="subcellular location">
    <subcellularLocation>
        <location evidence="1">Membrane</location>
        <topology evidence="1">Multi-pass membrane protein</topology>
    </subcellularLocation>
</comment>
<comment type="caution">
    <text evidence="9">The sequence shown here is derived from an EMBL/GenBank/DDBJ whole genome shotgun (WGS) entry which is preliminary data.</text>
</comment>
<keyword evidence="4 7" id="KW-0812">Transmembrane</keyword>
<dbReference type="EMBL" id="MLKD01000001">
    <property type="protein sequence ID" value="OQE31891.1"/>
    <property type="molecule type" value="Genomic_DNA"/>
</dbReference>
<keyword evidence="5 7" id="KW-1133">Transmembrane helix</keyword>
<dbReference type="GO" id="GO:0016020">
    <property type="term" value="C:membrane"/>
    <property type="evidence" value="ECO:0007669"/>
    <property type="project" value="UniProtKB-SubCell"/>
</dbReference>
<feature type="transmembrane region" description="Helical" evidence="7">
    <location>
        <begin position="182"/>
        <end position="204"/>
    </location>
</feature>
<accession>A0A1V6U043</accession>